<gene>
    <name evidence="2" type="ORF">PR048_017000</name>
</gene>
<organism evidence="2 3">
    <name type="scientific">Dryococelus australis</name>
    <dbReference type="NCBI Taxonomy" id="614101"/>
    <lineage>
        <taxon>Eukaryota</taxon>
        <taxon>Metazoa</taxon>
        <taxon>Ecdysozoa</taxon>
        <taxon>Arthropoda</taxon>
        <taxon>Hexapoda</taxon>
        <taxon>Insecta</taxon>
        <taxon>Pterygota</taxon>
        <taxon>Neoptera</taxon>
        <taxon>Polyneoptera</taxon>
        <taxon>Phasmatodea</taxon>
        <taxon>Verophasmatodea</taxon>
        <taxon>Anareolatae</taxon>
        <taxon>Phasmatidae</taxon>
        <taxon>Eurycanthinae</taxon>
        <taxon>Dryococelus</taxon>
    </lineage>
</organism>
<sequence>MVNVANEMGFLAVLPLLAPLYCFNCISLHVLPLPIFHHPAFLLPCCQASFVSTHHFNTFKKADCPVGTRPTDGNIQHVIPYVRKVRLTPLAGNRARRSSGSNISVWDGERGRGTEVFPLYRRAFKRMLRRECSVSEADPLTGWWRGELWREDSRYAAMVARGVARHQDVMVRQFGVQLELLSNDNAFLGFYPRVFSQRTLTARARNPFINWGRGGRAAGLPASHRGESGSTPGRVTPGSSQVGIVPDDAASRRVFSGIYRPPPPALAFQRRSILTLFHPHRLSRPRSRVRGYINVCRFQMNDSSTPHTQFFLKPVYMVMALMSLLEDTQLSVTISPPDDRQVTHFLSISTCSA</sequence>
<dbReference type="PANTHER" id="PTHR12631:SF8">
    <property type="entry name" value="ALPHA-L-IDURONIDASE"/>
    <property type="match status" value="1"/>
</dbReference>
<evidence type="ECO:0000256" key="1">
    <source>
        <dbReference type="SAM" id="MobiDB-lite"/>
    </source>
</evidence>
<feature type="compositionally biased region" description="Polar residues" evidence="1">
    <location>
        <begin position="228"/>
        <end position="242"/>
    </location>
</feature>
<name>A0ABQ9H8A2_9NEOP</name>
<evidence type="ECO:0000313" key="2">
    <source>
        <dbReference type="EMBL" id="KAJ8880530.1"/>
    </source>
</evidence>
<proteinExistence type="predicted"/>
<keyword evidence="3" id="KW-1185">Reference proteome</keyword>
<protein>
    <submittedName>
        <fullName evidence="2">Uncharacterized protein</fullName>
    </submittedName>
</protein>
<accession>A0ABQ9H8A2</accession>
<dbReference type="Gene3D" id="3.20.20.80">
    <property type="entry name" value="Glycosidases"/>
    <property type="match status" value="1"/>
</dbReference>
<dbReference type="Proteomes" id="UP001159363">
    <property type="component" value="Chromosome 5"/>
</dbReference>
<dbReference type="PANTHER" id="PTHR12631">
    <property type="entry name" value="ALPHA-L-IDURONIDASE"/>
    <property type="match status" value="1"/>
</dbReference>
<reference evidence="2 3" key="1">
    <citation type="submission" date="2023-02" db="EMBL/GenBank/DDBJ databases">
        <title>LHISI_Scaffold_Assembly.</title>
        <authorList>
            <person name="Stuart O.P."/>
            <person name="Cleave R."/>
            <person name="Magrath M.J.L."/>
            <person name="Mikheyev A.S."/>
        </authorList>
    </citation>
    <scope>NUCLEOTIDE SEQUENCE [LARGE SCALE GENOMIC DNA]</scope>
    <source>
        <strain evidence="2">Daus_M_001</strain>
        <tissue evidence="2">Leg muscle</tissue>
    </source>
</reference>
<feature type="region of interest" description="Disordered" evidence="1">
    <location>
        <begin position="219"/>
        <end position="243"/>
    </location>
</feature>
<evidence type="ECO:0000313" key="3">
    <source>
        <dbReference type="Proteomes" id="UP001159363"/>
    </source>
</evidence>
<dbReference type="InterPro" id="IPR051923">
    <property type="entry name" value="Glycosyl_Hydrolase_39"/>
</dbReference>
<dbReference type="EMBL" id="JARBHB010000006">
    <property type="protein sequence ID" value="KAJ8880530.1"/>
    <property type="molecule type" value="Genomic_DNA"/>
</dbReference>
<comment type="caution">
    <text evidence="2">The sequence shown here is derived from an EMBL/GenBank/DDBJ whole genome shotgun (WGS) entry which is preliminary data.</text>
</comment>